<dbReference type="Proteomes" id="UP000324678">
    <property type="component" value="Chromosome"/>
</dbReference>
<dbReference type="SUPFAM" id="SSF47413">
    <property type="entry name" value="lambda repressor-like DNA-binding domains"/>
    <property type="match status" value="1"/>
</dbReference>
<dbReference type="Gene3D" id="3.40.50.2300">
    <property type="match status" value="2"/>
</dbReference>
<keyword evidence="6" id="KW-1185">Reference proteome</keyword>
<evidence type="ECO:0000256" key="2">
    <source>
        <dbReference type="ARBA" id="ARBA00023125"/>
    </source>
</evidence>
<dbReference type="PANTHER" id="PTHR30146:SF153">
    <property type="entry name" value="LACTOSE OPERON REPRESSOR"/>
    <property type="match status" value="1"/>
</dbReference>
<dbReference type="GO" id="GO:0000976">
    <property type="term" value="F:transcription cis-regulatory region binding"/>
    <property type="evidence" value="ECO:0007669"/>
    <property type="project" value="TreeGrafter"/>
</dbReference>
<dbReference type="OrthoDB" id="3324394at2"/>
<dbReference type="SUPFAM" id="SSF53822">
    <property type="entry name" value="Periplasmic binding protein-like I"/>
    <property type="match status" value="1"/>
</dbReference>
<sequence>MSERAVVDLELARGGVVDELAHAGSVVRRDARRRSHGGAPVPGARLSCSCVQRPTIAAMSRRLADVARKVGVSEATVSRVLNGKPGVSASTREAVLTALDVLGYERPTKLRGERARLVGLVMPELQNPIFPALAEAIGGGLAQNGFTPVLCIQTAGGISESDYVELLLHQQVSGVIFAGGAYTQADAGHEHYERLRELKLPTVLVSAPIDEIGFATVSCDDVVSMEQAFGHLVQLGHERIGILLGPSDHMPSRRKHEAALRMAERHGIELGDDRVVHSFYSLESGQTAATKLLAAGVTGIVCASDPMALGAVRAVRRAGLRVPEDVSVIGYDDSALMNCTEPPLTTVRQPIEAMGKMVIELLMRQMSSDRRIGDEVLFAPELVVRASTAPAPR</sequence>
<dbReference type="Pfam" id="PF13377">
    <property type="entry name" value="Peripla_BP_3"/>
    <property type="match status" value="1"/>
</dbReference>
<dbReference type="PANTHER" id="PTHR30146">
    <property type="entry name" value="LACI-RELATED TRANSCRIPTIONAL REPRESSOR"/>
    <property type="match status" value="1"/>
</dbReference>
<dbReference type="SMART" id="SM00354">
    <property type="entry name" value="HTH_LACI"/>
    <property type="match status" value="1"/>
</dbReference>
<dbReference type="GO" id="GO:0003700">
    <property type="term" value="F:DNA-binding transcription factor activity"/>
    <property type="evidence" value="ECO:0007669"/>
    <property type="project" value="TreeGrafter"/>
</dbReference>
<reference evidence="5 6" key="1">
    <citation type="submission" date="2019-09" db="EMBL/GenBank/DDBJ databases">
        <title>Genome sequencing of strain KACC 19306.</title>
        <authorList>
            <person name="Heo J."/>
            <person name="Kim S.-J."/>
            <person name="Kim J.-S."/>
            <person name="Hong S.-B."/>
            <person name="Kwon S.-W."/>
        </authorList>
    </citation>
    <scope>NUCLEOTIDE SEQUENCE [LARGE SCALE GENOMIC DNA]</scope>
    <source>
        <strain evidence="5 6">KACC 19306</strain>
    </source>
</reference>
<dbReference type="EMBL" id="CP043505">
    <property type="protein sequence ID" value="QEO14187.1"/>
    <property type="molecule type" value="Genomic_DNA"/>
</dbReference>
<dbReference type="InterPro" id="IPR010982">
    <property type="entry name" value="Lambda_DNA-bd_dom_sf"/>
</dbReference>
<dbReference type="InterPro" id="IPR028082">
    <property type="entry name" value="Peripla_BP_I"/>
</dbReference>
<organism evidence="5 6">
    <name type="scientific">Agromyces intestinalis</name>
    <dbReference type="NCBI Taxonomy" id="2592652"/>
    <lineage>
        <taxon>Bacteria</taxon>
        <taxon>Bacillati</taxon>
        <taxon>Actinomycetota</taxon>
        <taxon>Actinomycetes</taxon>
        <taxon>Micrococcales</taxon>
        <taxon>Microbacteriaceae</taxon>
        <taxon>Agromyces</taxon>
    </lineage>
</organism>
<keyword evidence="2" id="KW-0238">DNA-binding</keyword>
<dbReference type="CDD" id="cd01392">
    <property type="entry name" value="HTH_LacI"/>
    <property type="match status" value="1"/>
</dbReference>
<dbReference type="PROSITE" id="PS50932">
    <property type="entry name" value="HTH_LACI_2"/>
    <property type="match status" value="1"/>
</dbReference>
<evidence type="ECO:0000313" key="6">
    <source>
        <dbReference type="Proteomes" id="UP000324678"/>
    </source>
</evidence>
<evidence type="ECO:0000256" key="3">
    <source>
        <dbReference type="ARBA" id="ARBA00023163"/>
    </source>
</evidence>
<dbReference type="PROSITE" id="PS00356">
    <property type="entry name" value="HTH_LACI_1"/>
    <property type="match status" value="1"/>
</dbReference>
<keyword evidence="3" id="KW-0804">Transcription</keyword>
<accession>A0A5C1YGM9</accession>
<evidence type="ECO:0000259" key="4">
    <source>
        <dbReference type="PROSITE" id="PS50932"/>
    </source>
</evidence>
<dbReference type="InterPro" id="IPR000843">
    <property type="entry name" value="HTH_LacI"/>
</dbReference>
<feature type="domain" description="HTH lacI-type" evidence="4">
    <location>
        <begin position="61"/>
        <end position="115"/>
    </location>
</feature>
<dbReference type="KEGG" id="ail:FLP10_06970"/>
<dbReference type="AlphaFoldDB" id="A0A5C1YGM9"/>
<dbReference type="InterPro" id="IPR046335">
    <property type="entry name" value="LacI/GalR-like_sensor"/>
</dbReference>
<evidence type="ECO:0000256" key="1">
    <source>
        <dbReference type="ARBA" id="ARBA00023015"/>
    </source>
</evidence>
<gene>
    <name evidence="5" type="ORF">FLP10_06970</name>
</gene>
<proteinExistence type="predicted"/>
<keyword evidence="1" id="KW-0805">Transcription regulation</keyword>
<dbReference type="Pfam" id="PF00356">
    <property type="entry name" value="LacI"/>
    <property type="match status" value="1"/>
</dbReference>
<protein>
    <submittedName>
        <fullName evidence="5">LacI family transcriptional regulator</fullName>
    </submittedName>
</protein>
<name>A0A5C1YGM9_9MICO</name>
<dbReference type="Gene3D" id="1.10.260.40">
    <property type="entry name" value="lambda repressor-like DNA-binding domains"/>
    <property type="match status" value="1"/>
</dbReference>
<evidence type="ECO:0000313" key="5">
    <source>
        <dbReference type="EMBL" id="QEO14187.1"/>
    </source>
</evidence>